<dbReference type="InterPro" id="IPR001452">
    <property type="entry name" value="SH3_domain"/>
</dbReference>
<dbReference type="InterPro" id="IPR036028">
    <property type="entry name" value="SH3-like_dom_sf"/>
</dbReference>
<dbReference type="SUPFAM" id="SSF50044">
    <property type="entry name" value="SH3-domain"/>
    <property type="match status" value="2"/>
</dbReference>
<evidence type="ECO:0000313" key="14">
    <source>
        <dbReference type="Proteomes" id="UP000317494"/>
    </source>
</evidence>
<dbReference type="PROSITE" id="PS50081">
    <property type="entry name" value="ZF_DAG_PE_2"/>
    <property type="match status" value="1"/>
</dbReference>
<dbReference type="GO" id="GO:0030833">
    <property type="term" value="P:regulation of actin filament polymerization"/>
    <property type="evidence" value="ECO:0007669"/>
    <property type="project" value="TreeGrafter"/>
</dbReference>
<dbReference type="GO" id="GO:0030864">
    <property type="term" value="C:cortical actin cytoskeleton"/>
    <property type="evidence" value="ECO:0007669"/>
    <property type="project" value="UniProtKB-ARBA"/>
</dbReference>
<dbReference type="VEuPathDB" id="FungiDB:SeMB42_g00491"/>
<dbReference type="AlphaFoldDB" id="A0A507DIW2"/>
<dbReference type="CDD" id="cd20824">
    <property type="entry name" value="C1_SpBZZ1-like"/>
    <property type="match status" value="1"/>
</dbReference>
<feature type="coiled-coil region" evidence="7">
    <location>
        <begin position="322"/>
        <end position="349"/>
    </location>
</feature>
<feature type="region of interest" description="Disordered" evidence="8">
    <location>
        <begin position="479"/>
        <end position="499"/>
    </location>
</feature>
<dbReference type="PANTHER" id="PTHR15735:SF21">
    <property type="entry name" value="PROTEIN NERVOUS WRECK"/>
    <property type="match status" value="1"/>
</dbReference>
<dbReference type="SUPFAM" id="SSF103657">
    <property type="entry name" value="BAR/IMD domain-like"/>
    <property type="match status" value="1"/>
</dbReference>
<evidence type="ECO:0000259" key="9">
    <source>
        <dbReference type="PROSITE" id="PS50002"/>
    </source>
</evidence>
<dbReference type="PROSITE" id="PS00479">
    <property type="entry name" value="ZF_DAG_PE_1"/>
    <property type="match status" value="1"/>
</dbReference>
<dbReference type="InterPro" id="IPR001060">
    <property type="entry name" value="FCH_dom"/>
</dbReference>
<evidence type="ECO:0000259" key="10">
    <source>
        <dbReference type="PROSITE" id="PS50081"/>
    </source>
</evidence>
<dbReference type="Proteomes" id="UP000317494">
    <property type="component" value="Unassembled WGS sequence"/>
</dbReference>
<keyword evidence="1 5" id="KW-0728">SH3 domain</keyword>
<dbReference type="Pfam" id="PF00611">
    <property type="entry name" value="FCH"/>
    <property type="match status" value="1"/>
</dbReference>
<evidence type="ECO:0000313" key="13">
    <source>
        <dbReference type="EMBL" id="TPX54068.1"/>
    </source>
</evidence>
<dbReference type="Proteomes" id="UP000320475">
    <property type="component" value="Unassembled WGS sequence"/>
</dbReference>
<keyword evidence="4 6" id="KW-0175">Coiled coil</keyword>
<feature type="domain" description="SH3" evidence="9">
    <location>
        <begin position="623"/>
        <end position="681"/>
    </location>
</feature>
<dbReference type="InterPro" id="IPR031160">
    <property type="entry name" value="F_BAR_dom"/>
</dbReference>
<evidence type="ECO:0000259" key="11">
    <source>
        <dbReference type="PROSITE" id="PS51741"/>
    </source>
</evidence>
<evidence type="ECO:0000313" key="12">
    <source>
        <dbReference type="EMBL" id="TPX51371.1"/>
    </source>
</evidence>
<reference evidence="14 15" key="1">
    <citation type="journal article" date="2019" name="Sci. Rep.">
        <title>Comparative genomics of chytrid fungi reveal insights into the obligate biotrophic and pathogenic lifestyle of Synchytrium endobioticum.</title>
        <authorList>
            <person name="van de Vossenberg B.T.L.H."/>
            <person name="Warris S."/>
            <person name="Nguyen H.D.T."/>
            <person name="van Gent-Pelzer M.P.E."/>
            <person name="Joly D.L."/>
            <person name="van de Geest H.C."/>
            <person name="Bonants P.J.M."/>
            <person name="Smith D.S."/>
            <person name="Levesque C.A."/>
            <person name="van der Lee T.A.J."/>
        </authorList>
    </citation>
    <scope>NUCLEOTIDE SEQUENCE [LARGE SCALE GENOMIC DNA]</scope>
    <source>
        <strain evidence="12 15">LEV6574</strain>
        <strain evidence="13 14">MB42</strain>
    </source>
</reference>
<sequence>MLRWNSSGDVPPSLTDLAHVQKLDGLVQQSLQFSTEVREFVREQADLDKEYSKKIESLCRKYSSKREKDVKKAVNGSSEGLQVDDIPARRAWTEILRKMEDIAKRRSVLADSLLEGVADELKSHYNVFEESKRKQLSFAQRLMAERDRIAAEIDKVKDKYNSRCDAVEVARVKSDSGTTTNVQEKMRKQWHAEILEMNSAKNSYLLSIKSANSLCARLSENGFPLVIEGLESLNEAVVGKVAAAVQRQVTLLKDHDTDILVILNDIDDIAKMSIRAAEVPSRPTKPTDEPEPEFYFEPSGLWKETGMMATDEHSKIWLRNKLRKLRLRQSTLEAEVSRREKEVEGLENLHVAYTENPLLGDAYQVHENMLDATREQRVVELEIATVGSQISTILDSIGEDPSNTSWHDWKASSYSIPTQCDICLTNIWGVGSGLCCQSCSSNVHSRCEFRVPPTCKKSTPVRQHRSISLTSKTALATLRLSSPSSGPKDETGGENGGVGILSRRVSKSGVLSRAPGHNVEKTTMLVAPSAEADHIHQVERKATVLYDFTKASDDELDVRRSEVVVIVEDDQAGWTRVANSLGESGLIPTLWLSPHDSSLSAATIPTIKGSVSKQQAASNSAGSQSSRARVLYDYSKASEDELDVCRRDLVTIVEPDMAGWTRVSNSEGEVGLVPTAWLEVI</sequence>
<organism evidence="12 15">
    <name type="scientific">Synchytrium endobioticum</name>
    <dbReference type="NCBI Taxonomy" id="286115"/>
    <lineage>
        <taxon>Eukaryota</taxon>
        <taxon>Fungi</taxon>
        <taxon>Fungi incertae sedis</taxon>
        <taxon>Chytridiomycota</taxon>
        <taxon>Chytridiomycota incertae sedis</taxon>
        <taxon>Chytridiomycetes</taxon>
        <taxon>Synchytriales</taxon>
        <taxon>Synchytriaceae</taxon>
        <taxon>Synchytrium</taxon>
    </lineage>
</organism>
<dbReference type="InterPro" id="IPR002219">
    <property type="entry name" value="PKC_DAG/PE"/>
</dbReference>
<dbReference type="PROSITE" id="PS51741">
    <property type="entry name" value="F_BAR"/>
    <property type="match status" value="1"/>
</dbReference>
<evidence type="ECO:0000256" key="4">
    <source>
        <dbReference type="ARBA" id="ARBA00023054"/>
    </source>
</evidence>
<name>A0A507DIW2_9FUNG</name>
<dbReference type="Gene3D" id="2.30.30.40">
    <property type="entry name" value="SH3 Domains"/>
    <property type="match status" value="2"/>
</dbReference>
<dbReference type="SMART" id="SM00055">
    <property type="entry name" value="FCH"/>
    <property type="match status" value="1"/>
</dbReference>
<dbReference type="SMART" id="SM00109">
    <property type="entry name" value="C1"/>
    <property type="match status" value="1"/>
</dbReference>
<dbReference type="SUPFAM" id="SSF57889">
    <property type="entry name" value="Cysteine-rich domain"/>
    <property type="match status" value="1"/>
</dbReference>
<evidence type="ECO:0000256" key="7">
    <source>
        <dbReference type="SAM" id="Coils"/>
    </source>
</evidence>
<dbReference type="STRING" id="286115.A0A507DIW2"/>
<evidence type="ECO:0000256" key="6">
    <source>
        <dbReference type="PROSITE-ProRule" id="PRU01077"/>
    </source>
</evidence>
<dbReference type="OrthoDB" id="8783038at2759"/>
<dbReference type="InterPro" id="IPR057870">
    <property type="entry name" value="HR1_TOCA"/>
</dbReference>
<dbReference type="Gene3D" id="3.30.60.20">
    <property type="match status" value="1"/>
</dbReference>
<evidence type="ECO:0000256" key="1">
    <source>
        <dbReference type="ARBA" id="ARBA00022443"/>
    </source>
</evidence>
<proteinExistence type="predicted"/>
<evidence type="ECO:0000313" key="15">
    <source>
        <dbReference type="Proteomes" id="UP000320475"/>
    </source>
</evidence>
<dbReference type="SMART" id="SM00326">
    <property type="entry name" value="SH3"/>
    <property type="match status" value="2"/>
</dbReference>
<comment type="caution">
    <text evidence="12">The sequence shown here is derived from an EMBL/GenBank/DDBJ whole genome shotgun (WGS) entry which is preliminary data.</text>
</comment>
<feature type="domain" description="SH3" evidence="9">
    <location>
        <begin position="537"/>
        <end position="597"/>
    </location>
</feature>
<keyword evidence="3" id="KW-0862">Zinc</keyword>
<gene>
    <name evidence="12" type="ORF">SeLEV6574_g00350</name>
    <name evidence="13" type="ORF">SeMB42_g00491</name>
</gene>
<dbReference type="PROSITE" id="PS50002">
    <property type="entry name" value="SH3"/>
    <property type="match status" value="2"/>
</dbReference>
<dbReference type="EMBL" id="QEAM01000005">
    <property type="protein sequence ID" value="TPX51371.1"/>
    <property type="molecule type" value="Genomic_DNA"/>
</dbReference>
<dbReference type="EMBL" id="QEAN01000009">
    <property type="protein sequence ID" value="TPX54068.1"/>
    <property type="molecule type" value="Genomic_DNA"/>
</dbReference>
<feature type="domain" description="Phorbol-ester/DAG-type" evidence="10">
    <location>
        <begin position="406"/>
        <end position="455"/>
    </location>
</feature>
<protein>
    <submittedName>
        <fullName evidence="12">Uncharacterized protein</fullName>
    </submittedName>
</protein>
<dbReference type="InterPro" id="IPR046349">
    <property type="entry name" value="C1-like_sf"/>
</dbReference>
<dbReference type="Pfam" id="PF00018">
    <property type="entry name" value="SH3_1"/>
    <property type="match status" value="2"/>
</dbReference>
<dbReference type="PANTHER" id="PTHR15735">
    <property type="entry name" value="FCH AND DOUBLE SH3 DOMAINS PROTEIN"/>
    <property type="match status" value="1"/>
</dbReference>
<keyword evidence="2" id="KW-0479">Metal-binding</keyword>
<dbReference type="GO" id="GO:0030036">
    <property type="term" value="P:actin cytoskeleton organization"/>
    <property type="evidence" value="ECO:0007669"/>
    <property type="project" value="UniProtKB-ARBA"/>
</dbReference>
<accession>A0A507DIW2</accession>
<dbReference type="Pfam" id="PF00130">
    <property type="entry name" value="C1_1"/>
    <property type="match status" value="1"/>
</dbReference>
<dbReference type="Pfam" id="PF25610">
    <property type="entry name" value="HR1_TOCA"/>
    <property type="match status" value="1"/>
</dbReference>
<dbReference type="InterPro" id="IPR027267">
    <property type="entry name" value="AH/BAR_dom_sf"/>
</dbReference>
<keyword evidence="14" id="KW-1185">Reference proteome</keyword>
<evidence type="ECO:0000256" key="2">
    <source>
        <dbReference type="ARBA" id="ARBA00022723"/>
    </source>
</evidence>
<evidence type="ECO:0000256" key="5">
    <source>
        <dbReference type="PROSITE-ProRule" id="PRU00192"/>
    </source>
</evidence>
<evidence type="ECO:0000256" key="8">
    <source>
        <dbReference type="SAM" id="MobiDB-lite"/>
    </source>
</evidence>
<evidence type="ECO:0000256" key="3">
    <source>
        <dbReference type="ARBA" id="ARBA00022833"/>
    </source>
</evidence>
<feature type="domain" description="F-BAR" evidence="11">
    <location>
        <begin position="6"/>
        <end position="278"/>
    </location>
</feature>
<dbReference type="GO" id="GO:0046872">
    <property type="term" value="F:metal ion binding"/>
    <property type="evidence" value="ECO:0007669"/>
    <property type="project" value="UniProtKB-KW"/>
</dbReference>
<dbReference type="Gene3D" id="6.10.140.470">
    <property type="match status" value="1"/>
</dbReference>
<dbReference type="Gene3D" id="1.20.1270.60">
    <property type="entry name" value="Arfaptin homology (AH) domain/BAR domain"/>
    <property type="match status" value="1"/>
</dbReference>